<keyword evidence="3" id="KW-1185">Reference proteome</keyword>
<dbReference type="PANTHER" id="PTHR43808">
    <property type="entry name" value="ACETYLORNITHINE DEACETYLASE"/>
    <property type="match status" value="1"/>
</dbReference>
<dbReference type="Gene3D" id="3.40.630.10">
    <property type="entry name" value="Zn peptidases"/>
    <property type="match status" value="1"/>
</dbReference>
<accession>A0ABW1L455</accession>
<name>A0ABW1L455_9BACL</name>
<evidence type="ECO:0000313" key="3">
    <source>
        <dbReference type="Proteomes" id="UP001596170"/>
    </source>
</evidence>
<keyword evidence="1" id="KW-0862">Zinc</keyword>
<dbReference type="Proteomes" id="UP001596170">
    <property type="component" value="Unassembled WGS sequence"/>
</dbReference>
<evidence type="ECO:0000256" key="1">
    <source>
        <dbReference type="ARBA" id="ARBA00022833"/>
    </source>
</evidence>
<proteinExistence type="predicted"/>
<dbReference type="EMBL" id="JBHSRI010000002">
    <property type="protein sequence ID" value="MFC6037893.1"/>
    <property type="molecule type" value="Genomic_DNA"/>
</dbReference>
<dbReference type="SUPFAM" id="SSF53187">
    <property type="entry name" value="Zn-dependent exopeptidases"/>
    <property type="match status" value="1"/>
</dbReference>
<comment type="caution">
    <text evidence="2">The sequence shown here is derived from an EMBL/GenBank/DDBJ whole genome shotgun (WGS) entry which is preliminary data.</text>
</comment>
<evidence type="ECO:0000313" key="2">
    <source>
        <dbReference type="EMBL" id="MFC6037893.1"/>
    </source>
</evidence>
<dbReference type="InterPro" id="IPR050072">
    <property type="entry name" value="Peptidase_M20A"/>
</dbReference>
<dbReference type="RefSeq" id="WP_377731890.1">
    <property type="nucleotide sequence ID" value="NZ_JBHSRI010000002.1"/>
</dbReference>
<gene>
    <name evidence="2" type="ORF">ACFPYN_00370</name>
</gene>
<reference evidence="3" key="1">
    <citation type="journal article" date="2019" name="Int. J. Syst. Evol. Microbiol.">
        <title>The Global Catalogue of Microorganisms (GCM) 10K type strain sequencing project: providing services to taxonomists for standard genome sequencing and annotation.</title>
        <authorList>
            <consortium name="The Broad Institute Genomics Platform"/>
            <consortium name="The Broad Institute Genome Sequencing Center for Infectious Disease"/>
            <person name="Wu L."/>
            <person name="Ma J."/>
        </authorList>
    </citation>
    <scope>NUCLEOTIDE SEQUENCE [LARGE SCALE GENOMIC DNA]</scope>
    <source>
        <strain evidence="3">CCUG 54527</strain>
    </source>
</reference>
<protein>
    <submittedName>
        <fullName evidence="2">M20/M25/M40 family metallo-hydrolase</fullName>
    </submittedName>
</protein>
<dbReference type="Gene3D" id="1.10.150.900">
    <property type="match status" value="1"/>
</dbReference>
<dbReference type="PANTHER" id="PTHR43808:SF8">
    <property type="entry name" value="PEPTIDASE M20 DIMERISATION DOMAIN-CONTAINING PROTEIN"/>
    <property type="match status" value="1"/>
</dbReference>
<dbReference type="Pfam" id="PF01546">
    <property type="entry name" value="Peptidase_M20"/>
    <property type="match status" value="1"/>
</dbReference>
<organism evidence="2 3">
    <name type="scientific">Paenisporosarcina macmurdoensis</name>
    <dbReference type="NCBI Taxonomy" id="212659"/>
    <lineage>
        <taxon>Bacteria</taxon>
        <taxon>Bacillati</taxon>
        <taxon>Bacillota</taxon>
        <taxon>Bacilli</taxon>
        <taxon>Bacillales</taxon>
        <taxon>Caryophanaceae</taxon>
        <taxon>Paenisporosarcina</taxon>
    </lineage>
</organism>
<dbReference type="InterPro" id="IPR002933">
    <property type="entry name" value="Peptidase_M20"/>
</dbReference>
<sequence>MMNSVSTLLSDYIQIDTSTSNGNEKKGLLYLQSLAKSYGLYTFYHETTSTKGNLIISIREEDLQPFNDAVYEINNKHQGARFSNPPTVLLSHVDVVDAEEEDWTHHPFLGAIVDGEIWGRGAIDAKQIGISHLLTMKNLKGMPLKQPLIQVITSEEESGSENGLKRLLSDFPFLWDDATVWNEGGGFLIEIEGKLFYLVETGQKGNMSFTVLLSPKKSTNPYLPSNEVDLLTFRVIDSLKNLQLPDEVLPLSVVKMLTLIAKELKVDFSSNNYKSILKNIPTKYNRMFSAMLKSTFTLTKISGGRKNTEYKGQYKLAFDARPLPGTQTSSLIKIVQETVKNIDPTAVVNWISTNGGYDLGISEEMRVRLEECLKLSGVNACVVPFMTIGSNDGRYFQPFKATVLGYCPMTPEITFDQIIQRVHGVNERISVKDLEFGIDQLTMVLEKTLKVY</sequence>